<accession>A0AAD6IQ48</accession>
<dbReference type="EMBL" id="JAQGDS010000013">
    <property type="protein sequence ID" value="KAJ6256364.1"/>
    <property type="molecule type" value="Genomic_DNA"/>
</dbReference>
<feature type="signal peptide" evidence="2">
    <location>
        <begin position="1"/>
        <end position="18"/>
    </location>
</feature>
<proteinExistence type="predicted"/>
<evidence type="ECO:0000256" key="2">
    <source>
        <dbReference type="SAM" id="SignalP"/>
    </source>
</evidence>
<feature type="compositionally biased region" description="Polar residues" evidence="1">
    <location>
        <begin position="270"/>
        <end position="280"/>
    </location>
</feature>
<comment type="caution">
    <text evidence="3">The sequence shown here is derived from an EMBL/GenBank/DDBJ whole genome shotgun (WGS) entry which is preliminary data.</text>
</comment>
<evidence type="ECO:0000256" key="1">
    <source>
        <dbReference type="SAM" id="MobiDB-lite"/>
    </source>
</evidence>
<feature type="region of interest" description="Disordered" evidence="1">
    <location>
        <begin position="270"/>
        <end position="297"/>
    </location>
</feature>
<dbReference type="AlphaFoldDB" id="A0AAD6IQ48"/>
<name>A0AAD6IQ48_DREDA</name>
<reference evidence="3" key="1">
    <citation type="submission" date="2023-01" db="EMBL/GenBank/DDBJ databases">
        <title>The chitinases involved in constricting ring structure development in the nematode-trapping fungus Drechslerella dactyloides.</title>
        <authorList>
            <person name="Wang R."/>
            <person name="Zhang L."/>
            <person name="Tang P."/>
            <person name="Li S."/>
            <person name="Liang L."/>
        </authorList>
    </citation>
    <scope>NUCLEOTIDE SEQUENCE</scope>
    <source>
        <strain evidence="3">YMF1.00031</strain>
    </source>
</reference>
<sequence length="297" mass="33258">MLVASILAFCLSLSGVRGVAIPETSVEFGTDGTLQMIKRAMPDGHVSLELDWSPKSRFHPDYIDPETGQKRSLEKRQADLENELNDGDRKWFTDNFHFSCGIRRALSTRPEVYSTSRAIGLDLDAHEVPGWTVAGLFTLGNQLTSPKKWAKCTNVHCLSASAGAALQICPLDENKPFTYGYSISRLTLSTHLRFLASVCSNTAQGQGGWKEQFWASNFWWRPKEKEYDNLLIRAEYVNCNNFVGSVCRSVDDRSHSQCLALKKMFGINWTAPSPSKTQPFKRSEGRQEDGNGVPQEL</sequence>
<gene>
    <name evidence="3" type="ORF">Dda_8864</name>
</gene>
<protein>
    <submittedName>
        <fullName evidence="3">Uncharacterized protein</fullName>
    </submittedName>
</protein>
<dbReference type="Proteomes" id="UP001221413">
    <property type="component" value="Unassembled WGS sequence"/>
</dbReference>
<organism evidence="3 4">
    <name type="scientific">Drechslerella dactyloides</name>
    <name type="common">Nematode-trapping fungus</name>
    <name type="synonym">Arthrobotrys dactyloides</name>
    <dbReference type="NCBI Taxonomy" id="74499"/>
    <lineage>
        <taxon>Eukaryota</taxon>
        <taxon>Fungi</taxon>
        <taxon>Dikarya</taxon>
        <taxon>Ascomycota</taxon>
        <taxon>Pezizomycotina</taxon>
        <taxon>Orbiliomycetes</taxon>
        <taxon>Orbiliales</taxon>
        <taxon>Orbiliaceae</taxon>
        <taxon>Drechslerella</taxon>
    </lineage>
</organism>
<evidence type="ECO:0000313" key="3">
    <source>
        <dbReference type="EMBL" id="KAJ6256364.1"/>
    </source>
</evidence>
<evidence type="ECO:0000313" key="4">
    <source>
        <dbReference type="Proteomes" id="UP001221413"/>
    </source>
</evidence>
<feature type="chain" id="PRO_5041910189" evidence="2">
    <location>
        <begin position="19"/>
        <end position="297"/>
    </location>
</feature>
<keyword evidence="4" id="KW-1185">Reference proteome</keyword>
<keyword evidence="2" id="KW-0732">Signal</keyword>